<dbReference type="InterPro" id="IPR050397">
    <property type="entry name" value="Env_Response_Regulators"/>
</dbReference>
<protein>
    <submittedName>
        <fullName evidence="5">Crp/Fnr family transcriptional regulator</fullName>
    </submittedName>
</protein>
<dbReference type="GO" id="GO:0005829">
    <property type="term" value="C:cytosol"/>
    <property type="evidence" value="ECO:0007669"/>
    <property type="project" value="TreeGrafter"/>
</dbReference>
<dbReference type="InterPro" id="IPR014710">
    <property type="entry name" value="RmlC-like_jellyroll"/>
</dbReference>
<dbReference type="EMBL" id="QURN01000007">
    <property type="protein sequence ID" value="RFC67440.1"/>
    <property type="molecule type" value="Genomic_DNA"/>
</dbReference>
<comment type="caution">
    <text evidence="5">The sequence shown here is derived from an EMBL/GenBank/DDBJ whole genome shotgun (WGS) entry which is preliminary data.</text>
</comment>
<dbReference type="Pfam" id="PF00027">
    <property type="entry name" value="cNMP_binding"/>
    <property type="match status" value="1"/>
</dbReference>
<dbReference type="InterPro" id="IPR036388">
    <property type="entry name" value="WH-like_DNA-bd_sf"/>
</dbReference>
<keyword evidence="3" id="KW-0804">Transcription</keyword>
<keyword evidence="1" id="KW-0805">Transcription regulation</keyword>
<dbReference type="InterPro" id="IPR018490">
    <property type="entry name" value="cNMP-bd_dom_sf"/>
</dbReference>
<dbReference type="InterPro" id="IPR012318">
    <property type="entry name" value="HTH_CRP"/>
</dbReference>
<dbReference type="GO" id="GO:0003677">
    <property type="term" value="F:DNA binding"/>
    <property type="evidence" value="ECO:0007669"/>
    <property type="project" value="UniProtKB-KW"/>
</dbReference>
<evidence type="ECO:0000256" key="1">
    <source>
        <dbReference type="ARBA" id="ARBA00023015"/>
    </source>
</evidence>
<evidence type="ECO:0000259" key="4">
    <source>
        <dbReference type="PROSITE" id="PS51063"/>
    </source>
</evidence>
<keyword evidence="6" id="KW-1185">Reference proteome</keyword>
<gene>
    <name evidence="5" type="ORF">DY251_10570</name>
</gene>
<dbReference type="Proteomes" id="UP000262379">
    <property type="component" value="Unassembled WGS sequence"/>
</dbReference>
<dbReference type="AlphaFoldDB" id="A0A371XDY3"/>
<keyword evidence="2" id="KW-0238">DNA-binding</keyword>
<feature type="domain" description="HTH crp-type" evidence="4">
    <location>
        <begin position="159"/>
        <end position="233"/>
    </location>
</feature>
<name>A0A371XDY3_9HYPH</name>
<reference evidence="6" key="1">
    <citation type="submission" date="2018-08" db="EMBL/GenBank/DDBJ databases">
        <authorList>
            <person name="Im W.T."/>
        </authorList>
    </citation>
    <scope>NUCLEOTIDE SEQUENCE [LARGE SCALE GENOMIC DNA]</scope>
    <source>
        <strain evidence="6">LA-28</strain>
    </source>
</reference>
<evidence type="ECO:0000256" key="3">
    <source>
        <dbReference type="ARBA" id="ARBA00023163"/>
    </source>
</evidence>
<evidence type="ECO:0000256" key="2">
    <source>
        <dbReference type="ARBA" id="ARBA00023125"/>
    </source>
</evidence>
<dbReference type="Pfam" id="PF13545">
    <property type="entry name" value="HTH_Crp_2"/>
    <property type="match status" value="1"/>
</dbReference>
<sequence>MLVVRRSGVEMSEHSLQTLIAFFEARDSLTDSERETLERLPHRRHSFHRNEEMVETHTRPKESCIVLKGLAARAVYLKNGARQLTAVHVPGDFVDLHAFLLKFMDHSVIALGECDVAFVPHEQLLRISEEQPHLTRLFWMSTVIDAAIHRSWLTCIGRRSPEQHIAHLFCEVYLRLETVGAAKDMTFEFPVTQAEMADMLGLSVVHVNRTIQQLRAKGFVNWDGATVTIKDFARLSQFSEFDPTYLSLMKTPR</sequence>
<accession>A0A371XDY3</accession>
<dbReference type="PROSITE" id="PS51063">
    <property type="entry name" value="HTH_CRP_2"/>
    <property type="match status" value="1"/>
</dbReference>
<proteinExistence type="predicted"/>
<dbReference type="SMART" id="SM00419">
    <property type="entry name" value="HTH_CRP"/>
    <property type="match status" value="1"/>
</dbReference>
<dbReference type="PANTHER" id="PTHR24567:SF68">
    <property type="entry name" value="DNA-BINDING TRANSCRIPTIONAL DUAL REGULATOR CRP"/>
    <property type="match status" value="1"/>
</dbReference>
<dbReference type="Gene3D" id="1.10.10.10">
    <property type="entry name" value="Winged helix-like DNA-binding domain superfamily/Winged helix DNA-binding domain"/>
    <property type="match status" value="1"/>
</dbReference>
<dbReference type="GO" id="GO:0003700">
    <property type="term" value="F:DNA-binding transcription factor activity"/>
    <property type="evidence" value="ECO:0007669"/>
    <property type="project" value="TreeGrafter"/>
</dbReference>
<dbReference type="CDD" id="cd00038">
    <property type="entry name" value="CAP_ED"/>
    <property type="match status" value="1"/>
</dbReference>
<dbReference type="InterPro" id="IPR036390">
    <property type="entry name" value="WH_DNA-bd_sf"/>
</dbReference>
<dbReference type="SUPFAM" id="SSF51206">
    <property type="entry name" value="cAMP-binding domain-like"/>
    <property type="match status" value="1"/>
</dbReference>
<dbReference type="InterPro" id="IPR000595">
    <property type="entry name" value="cNMP-bd_dom"/>
</dbReference>
<dbReference type="PANTHER" id="PTHR24567">
    <property type="entry name" value="CRP FAMILY TRANSCRIPTIONAL REGULATORY PROTEIN"/>
    <property type="match status" value="1"/>
</dbReference>
<dbReference type="SUPFAM" id="SSF46785">
    <property type="entry name" value="Winged helix' DNA-binding domain"/>
    <property type="match status" value="1"/>
</dbReference>
<dbReference type="Gene3D" id="2.60.120.10">
    <property type="entry name" value="Jelly Rolls"/>
    <property type="match status" value="1"/>
</dbReference>
<evidence type="ECO:0000313" key="6">
    <source>
        <dbReference type="Proteomes" id="UP000262379"/>
    </source>
</evidence>
<evidence type="ECO:0000313" key="5">
    <source>
        <dbReference type="EMBL" id="RFC67440.1"/>
    </source>
</evidence>
<organism evidence="5 6">
    <name type="scientific">Mesorhizobium denitrificans</name>
    <dbReference type="NCBI Taxonomy" id="2294114"/>
    <lineage>
        <taxon>Bacteria</taxon>
        <taxon>Pseudomonadati</taxon>
        <taxon>Pseudomonadota</taxon>
        <taxon>Alphaproteobacteria</taxon>
        <taxon>Hyphomicrobiales</taxon>
        <taxon>Phyllobacteriaceae</taxon>
        <taxon>Mesorhizobium</taxon>
    </lineage>
</organism>